<protein>
    <recommendedName>
        <fullName evidence="3">HTH arsR-type domain-containing protein</fullName>
    </recommendedName>
</protein>
<evidence type="ECO:0000313" key="2">
    <source>
        <dbReference type="Proteomes" id="UP000526302"/>
    </source>
</evidence>
<evidence type="ECO:0008006" key="3">
    <source>
        <dbReference type="Google" id="ProtNLM"/>
    </source>
</evidence>
<reference evidence="1 2" key="1">
    <citation type="journal article" date="2020" name="Biotechnol. Biofuels">
        <title>New insights from the biogas microbiome by comprehensive genome-resolved metagenomics of nearly 1600 species originating from multiple anaerobic digesters.</title>
        <authorList>
            <person name="Campanaro S."/>
            <person name="Treu L."/>
            <person name="Rodriguez-R L.M."/>
            <person name="Kovalovszki A."/>
            <person name="Ziels R.M."/>
            <person name="Maus I."/>
            <person name="Zhu X."/>
            <person name="Kougias P.G."/>
            <person name="Basile A."/>
            <person name="Luo G."/>
            <person name="Schluter A."/>
            <person name="Konstantinidis K.T."/>
            <person name="Angelidaki I."/>
        </authorList>
    </citation>
    <scope>NUCLEOTIDE SEQUENCE [LARGE SCALE GENOMIC DNA]</scope>
    <source>
        <strain evidence="1">AS22ysBPME_79</strain>
    </source>
</reference>
<dbReference type="AlphaFoldDB" id="A0A7K4C077"/>
<accession>A0A7K4C077</accession>
<dbReference type="EMBL" id="JAAZKV010000031">
    <property type="protein sequence ID" value="NMA44898.1"/>
    <property type="molecule type" value="Genomic_DNA"/>
</dbReference>
<comment type="caution">
    <text evidence="1">The sequence shown here is derived from an EMBL/GenBank/DDBJ whole genome shotgun (WGS) entry which is preliminary data.</text>
</comment>
<dbReference type="InterPro" id="IPR036388">
    <property type="entry name" value="WH-like_DNA-bd_sf"/>
</dbReference>
<dbReference type="SUPFAM" id="SSF46785">
    <property type="entry name" value="Winged helix' DNA-binding domain"/>
    <property type="match status" value="1"/>
</dbReference>
<dbReference type="Proteomes" id="UP000526302">
    <property type="component" value="Unassembled WGS sequence"/>
</dbReference>
<gene>
    <name evidence="1" type="ORF">GX950_03760</name>
</gene>
<proteinExistence type="predicted"/>
<dbReference type="Gene3D" id="1.10.10.10">
    <property type="entry name" value="Winged helix-like DNA-binding domain superfamily/Winged helix DNA-binding domain"/>
    <property type="match status" value="1"/>
</dbReference>
<name>A0A7K4C077_9ARCH</name>
<sequence>MKKLIIKISNNIHQDLKDVYLNPKIKANPNTHTLYLKDVNEFYTLFSPQRMELLRILINTPNTEFTINSLSKKLKRKQEAISRDTSLLEKYQLIKKTKVKQLVKVKPLYQTLSIDLSTKLSI</sequence>
<evidence type="ECO:0000313" key="1">
    <source>
        <dbReference type="EMBL" id="NMA44898.1"/>
    </source>
</evidence>
<organism evidence="1 2">
    <name type="scientific">Candidatus Iainarchaeum sp</name>
    <dbReference type="NCBI Taxonomy" id="3101447"/>
    <lineage>
        <taxon>Archaea</taxon>
        <taxon>Candidatus Iainarchaeota</taxon>
        <taxon>Candidatus Iainarchaeia</taxon>
        <taxon>Candidatus Iainarchaeales</taxon>
        <taxon>Candidatus Iainarchaeaceae</taxon>
        <taxon>Candidatus Iainarchaeum</taxon>
    </lineage>
</organism>
<dbReference type="Pfam" id="PF25212">
    <property type="entry name" value="HVO_A0114"/>
    <property type="match status" value="1"/>
</dbReference>
<dbReference type="InterPro" id="IPR036390">
    <property type="entry name" value="WH_DNA-bd_sf"/>
</dbReference>